<organism evidence="1 2">
    <name type="scientific">Roseburia intestinalis</name>
    <dbReference type="NCBI Taxonomy" id="166486"/>
    <lineage>
        <taxon>Bacteria</taxon>
        <taxon>Bacillati</taxon>
        <taxon>Bacillota</taxon>
        <taxon>Clostridia</taxon>
        <taxon>Lachnospirales</taxon>
        <taxon>Lachnospiraceae</taxon>
        <taxon>Roseburia</taxon>
    </lineage>
</organism>
<name>A0A415TRH8_9FIRM</name>
<dbReference type="EMBL" id="QRQN01000018">
    <property type="protein sequence ID" value="RHN05829.1"/>
    <property type="molecule type" value="Genomic_DNA"/>
</dbReference>
<proteinExistence type="predicted"/>
<protein>
    <submittedName>
        <fullName evidence="1">Uncharacterized protein</fullName>
    </submittedName>
</protein>
<dbReference type="Proteomes" id="UP000283586">
    <property type="component" value="Unassembled WGS sequence"/>
</dbReference>
<gene>
    <name evidence="1" type="ORF">DWZ31_14220</name>
</gene>
<comment type="caution">
    <text evidence="1">The sequence shown here is derived from an EMBL/GenBank/DDBJ whole genome shotgun (WGS) entry which is preliminary data.</text>
</comment>
<sequence>MLGKCYDVFEKIGGRRNMCAECGMNPCHPRCPNAPEPVPVHECVKCGYGILAGDKFWDSPKGKICEECVDDMSAEEILKLCGESLTEAEKEER</sequence>
<evidence type="ECO:0000313" key="2">
    <source>
        <dbReference type="Proteomes" id="UP000283586"/>
    </source>
</evidence>
<accession>A0A415TRH8</accession>
<evidence type="ECO:0000313" key="1">
    <source>
        <dbReference type="EMBL" id="RHN05829.1"/>
    </source>
</evidence>
<dbReference type="AlphaFoldDB" id="A0A415TRH8"/>
<reference evidence="1 2" key="1">
    <citation type="submission" date="2018-08" db="EMBL/GenBank/DDBJ databases">
        <title>A genome reference for cultivated species of the human gut microbiota.</title>
        <authorList>
            <person name="Zou Y."/>
            <person name="Xue W."/>
            <person name="Luo G."/>
        </authorList>
    </citation>
    <scope>NUCLEOTIDE SEQUENCE [LARGE SCALE GENOMIC DNA]</scope>
    <source>
        <strain evidence="1 2">AF31-21AC</strain>
    </source>
</reference>